<organism evidence="1 2">
    <name type="scientific">Ideonella aquatica</name>
    <dbReference type="NCBI Taxonomy" id="2824119"/>
    <lineage>
        <taxon>Bacteria</taxon>
        <taxon>Pseudomonadati</taxon>
        <taxon>Pseudomonadota</taxon>
        <taxon>Betaproteobacteria</taxon>
        <taxon>Burkholderiales</taxon>
        <taxon>Sphaerotilaceae</taxon>
        <taxon>Ideonella</taxon>
    </lineage>
</organism>
<protein>
    <submittedName>
        <fullName evidence="1">Uncharacterized protein</fullName>
    </submittedName>
</protein>
<gene>
    <name evidence="1" type="ORF">KAK06_08215</name>
</gene>
<comment type="caution">
    <text evidence="1">The sequence shown here is derived from an EMBL/GenBank/DDBJ whole genome shotgun (WGS) entry which is preliminary data.</text>
</comment>
<reference evidence="1" key="1">
    <citation type="submission" date="2021-04" db="EMBL/GenBank/DDBJ databases">
        <title>The genome sequence of Ideonella sp. 4Y11.</title>
        <authorList>
            <person name="Liu Y."/>
        </authorList>
    </citation>
    <scope>NUCLEOTIDE SEQUENCE</scope>
    <source>
        <strain evidence="1">4Y11</strain>
    </source>
</reference>
<name>A0A940YL02_9BURK</name>
<keyword evidence="2" id="KW-1185">Reference proteome</keyword>
<proteinExistence type="predicted"/>
<evidence type="ECO:0000313" key="2">
    <source>
        <dbReference type="Proteomes" id="UP000678374"/>
    </source>
</evidence>
<dbReference type="Proteomes" id="UP000678374">
    <property type="component" value="Unassembled WGS sequence"/>
</dbReference>
<sequence>MPAPAAPSPAQAEVTRRLSAIVKRFNAIPDPYRTADMVAAAKRFMGEYKHCKALFDQGRFTDAAAFLDPMDAAVQALEDLQAALPQRIKEAQDQADQGKEIAGQLKSDTELKAARKNWKTVSEEDKIKALRKVVAAQSKCLGIPPPELVIEHIPPADGLVTNGYFSPADGKLHINMDPASSVQNFERAVDLAILENAHHWQAHLVRQLKAGALKPGDPNFEQAQMFAVNEIHPGGYITGQEDYAAYKKQPLEDHAWTTGPQTAKQIIKGL</sequence>
<dbReference type="AlphaFoldDB" id="A0A940YL02"/>
<accession>A0A940YL02</accession>
<dbReference type="EMBL" id="JAGQDE010000005">
    <property type="protein sequence ID" value="MBQ0958942.1"/>
    <property type="molecule type" value="Genomic_DNA"/>
</dbReference>
<evidence type="ECO:0000313" key="1">
    <source>
        <dbReference type="EMBL" id="MBQ0958942.1"/>
    </source>
</evidence>
<dbReference type="RefSeq" id="WP_210801453.1">
    <property type="nucleotide sequence ID" value="NZ_JAGQDE010000005.1"/>
</dbReference>